<protein>
    <recommendedName>
        <fullName evidence="1">Thiopeptide-type bacteriocin biosynthesis domain-containing protein</fullName>
    </recommendedName>
</protein>
<dbReference type="InterPro" id="IPR054643">
    <property type="entry name" value="TbtD_PbtD_pyrid"/>
</dbReference>
<evidence type="ECO:0000259" key="1">
    <source>
        <dbReference type="Pfam" id="PF14028"/>
    </source>
</evidence>
<proteinExistence type="predicted"/>
<gene>
    <name evidence="2" type="ORF">Vau01_113420</name>
</gene>
<sequence length="348" mass="38446">MSWHSVHIGYHDADLGPLLLDGVRPAMERLAGDRAFFVPHWRRGPHVRLNFDVAGNRYRETIRPVLDETVGGWLAAHPSTTHLRPDEHLPAHRRLAELECDTGPLVPWYADNSINDADHDDRSAVLGGTAAALVADFYVRTNDLAFQTFAAVRAGESRMAVAFDLMLATAHTFVEGGLADGFVSFRSHAEGFLENFAEGRGQRAGWDAAYARRRGAFARRLRLFLDAPEPAPLVARWLVAAGELAGAGESSLNSGELTFDNGTGPAGVIANRSGFHRALAENRTWREEVLPSTWFGVFRLVLNALYLHLTRVGITPVERFFLCHAAANAVEEEFRLSAADLVTSEWRR</sequence>
<name>A0A8J3ZHB5_9ACTN</name>
<comment type="caution">
    <text evidence="2">The sequence shown here is derived from an EMBL/GenBank/DDBJ whole genome shotgun (WGS) entry which is preliminary data.</text>
</comment>
<dbReference type="Pfam" id="PF14028">
    <property type="entry name" value="Lant_dehydr_C"/>
    <property type="match status" value="1"/>
</dbReference>
<dbReference type="EMBL" id="BOPG01000103">
    <property type="protein sequence ID" value="GIJ63826.1"/>
    <property type="molecule type" value="Genomic_DNA"/>
</dbReference>
<dbReference type="Proteomes" id="UP000612585">
    <property type="component" value="Unassembled WGS sequence"/>
</dbReference>
<organism evidence="2 3">
    <name type="scientific">Virgisporangium aurantiacum</name>
    <dbReference type="NCBI Taxonomy" id="175570"/>
    <lineage>
        <taxon>Bacteria</taxon>
        <taxon>Bacillati</taxon>
        <taxon>Actinomycetota</taxon>
        <taxon>Actinomycetes</taxon>
        <taxon>Micromonosporales</taxon>
        <taxon>Micromonosporaceae</taxon>
        <taxon>Virgisporangium</taxon>
    </lineage>
</organism>
<reference evidence="2" key="1">
    <citation type="submission" date="2021-01" db="EMBL/GenBank/DDBJ databases">
        <title>Whole genome shotgun sequence of Virgisporangium aurantiacum NBRC 16421.</title>
        <authorList>
            <person name="Komaki H."/>
            <person name="Tamura T."/>
        </authorList>
    </citation>
    <scope>NUCLEOTIDE SEQUENCE</scope>
    <source>
        <strain evidence="2">NBRC 16421</strain>
    </source>
</reference>
<dbReference type="AlphaFoldDB" id="A0A8J3ZHB5"/>
<dbReference type="NCBIfam" id="NF045556">
    <property type="entry name" value="TbtD_PbtD_pyrid"/>
    <property type="match status" value="1"/>
</dbReference>
<accession>A0A8J3ZHB5</accession>
<keyword evidence="3" id="KW-1185">Reference proteome</keyword>
<feature type="domain" description="Thiopeptide-type bacteriocin biosynthesis" evidence="1">
    <location>
        <begin position="3"/>
        <end position="330"/>
    </location>
</feature>
<dbReference type="RefSeq" id="WP_204011152.1">
    <property type="nucleotide sequence ID" value="NZ_BOPG01000103.1"/>
</dbReference>
<dbReference type="InterPro" id="IPR023809">
    <property type="entry name" value="Thiopep_bacteriocin_synth_dom"/>
</dbReference>
<evidence type="ECO:0000313" key="3">
    <source>
        <dbReference type="Proteomes" id="UP000612585"/>
    </source>
</evidence>
<evidence type="ECO:0000313" key="2">
    <source>
        <dbReference type="EMBL" id="GIJ63826.1"/>
    </source>
</evidence>